<dbReference type="GO" id="GO:0005975">
    <property type="term" value="P:carbohydrate metabolic process"/>
    <property type="evidence" value="ECO:0007669"/>
    <property type="project" value="InterPro"/>
</dbReference>
<evidence type="ECO:0000313" key="2">
    <source>
        <dbReference type="Proteomes" id="UP000191680"/>
    </source>
</evidence>
<dbReference type="Proteomes" id="UP000191680">
    <property type="component" value="Unassembled WGS sequence"/>
</dbReference>
<dbReference type="InterPro" id="IPR018695">
    <property type="entry name" value="DUF2194"/>
</dbReference>
<dbReference type="InterPro" id="IPR011990">
    <property type="entry name" value="TPR-like_helical_dom_sf"/>
</dbReference>
<protein>
    <recommendedName>
        <fullName evidence="3">DUF2194 domain-containing protein</fullName>
    </recommendedName>
</protein>
<dbReference type="Pfam" id="PF09960">
    <property type="entry name" value="DUF2194"/>
    <property type="match status" value="1"/>
</dbReference>
<dbReference type="InterPro" id="IPR011330">
    <property type="entry name" value="Glyco_hydro/deAcase_b/a-brl"/>
</dbReference>
<proteinExistence type="predicted"/>
<sequence>MTKGFKFLCLVLVLVYGCQPSKDLQKDWSRVKRNNSNPVLAYIGQKSNTYTNLAKVTDYAKLPLTTIGNDQFNLTTKIPNSVKLLCVSNTFELNERAIDTLHAFVARGGSLFLVNVNADERMAYLMGMDPTYKLNRDVAAKGYFLKEELFPEAKGKVHPGLNYAHNGFAADNFKDDLKVWVTAKNNKTYPLIFEHKIGRGKVIVHNTDDNFYKVSRGVLFSSLLLGLEGMPYPVSNVANVHLDDFPAPVYNIYKEPVKSNQNITMSKYFTDVWWPDMLALAERLELKYTAYPAFDYNYNVKPPFIFTEWEANRFNRSGYEEEISNWFGRQLLNNGHELGLHGYNHVSLTKEEWPNPDYMVTALNSAEKKWKTAKFGALPVSYVPPSNVIDSLGLAKLEEAFPTLRYMQSQYFGDFDRGSNREYDPDRWNPHFFDYPRISSGFEISDDLKIEIHSLFLFTGIWNHFLHPDDVFQIPDGSNKKTSGHYRYRNANQLPWRTKNGKKGLYETFEEELLSFKSKYPYTRFVTAKDGSEYTIKWRYAKYEHTDEDGVHMVFSDSYGQEQTEHLWFAYVPTEKSSKFEQELTGNILEFTKLPILNGHLYQIKTHDPFIAVGKLKAKSGEDDATVVARIAAERKTFTEFKFQFLPLNMKLEKLVNTGENFKAAEEMEKHVTAGNKLTVSLWKKYADLMLGANKQERMWDYFDKYFKTSEDSAFLHNVLSIGQEHGYNNMAVQKLWFDRMLKTQQGSTDFLNEYIAAFYSDDNLKNIKEAYRQLSKVSANGANQKAYIKFLLDNKEADLNTALATIEPCEENYKEMATELAWYYADALDYSNALAWAYCSEAIDGDTRDFWFLKSTQFEKLKESNPAEYYGILIKSDENRAYAELLNKSYCAKELVSIADKIAILFGNRENYTGALAWSDCATTVPVKDLLTWNYEVRRFTKMRRVYHNYMDLHPEDNEVRYHMATLLLYMGDLSLASEIANEIASGKNYIELRGKINKNIEYLPINEQMFLVGKYPKLFSDNTKTELRSKERLLEGHDVFFKSNSMNDRLDPTVLNFKGGYNLTDNKNNIHALAGVRGFVYPINFIGDTLDNEERNLLGLEYIFKNDRNKEYDLTFRARIEGDNFNNTFFHAAASISFAKEKNFYSNKLSFNPVPTGPGYVRGIYMATAESYNELMLFPKLTQVINLEGNYFTDAAFMATGTVRTTYNVLAVNANWQLGPLAEASYGIASKDQRDGFPYWLADKRFIGGAGVHLIIGKQDDKFYLDSSATYFYENQNQPNFERYLANLNANIGKYFTVSAGAEFYTIENFFSNAFNLGFTYHLKPFKYNF</sequence>
<dbReference type="SUPFAM" id="SSF88713">
    <property type="entry name" value="Glycoside hydrolase/deacetylase"/>
    <property type="match status" value="1"/>
</dbReference>
<evidence type="ECO:0000313" key="1">
    <source>
        <dbReference type="EMBL" id="OQD44047.1"/>
    </source>
</evidence>
<comment type="caution">
    <text evidence="1">The sequence shown here is derived from an EMBL/GenBank/DDBJ whole genome shotgun (WGS) entry which is preliminary data.</text>
</comment>
<dbReference type="OrthoDB" id="9761886at2"/>
<evidence type="ECO:0008006" key="3">
    <source>
        <dbReference type="Google" id="ProtNLM"/>
    </source>
</evidence>
<organism evidence="1 2">
    <name type="scientific">Croceivirga radicis</name>
    <dbReference type="NCBI Taxonomy" id="1929488"/>
    <lineage>
        <taxon>Bacteria</taxon>
        <taxon>Pseudomonadati</taxon>
        <taxon>Bacteroidota</taxon>
        <taxon>Flavobacteriia</taxon>
        <taxon>Flavobacteriales</taxon>
        <taxon>Flavobacteriaceae</taxon>
        <taxon>Croceivirga</taxon>
    </lineage>
</organism>
<dbReference type="RefSeq" id="WP_080317626.1">
    <property type="nucleotide sequence ID" value="NZ_MTBC01000001.1"/>
</dbReference>
<dbReference type="PROSITE" id="PS51257">
    <property type="entry name" value="PROKAR_LIPOPROTEIN"/>
    <property type="match status" value="1"/>
</dbReference>
<keyword evidence="2" id="KW-1185">Reference proteome</keyword>
<dbReference type="EMBL" id="MTBC01000001">
    <property type="protein sequence ID" value="OQD44047.1"/>
    <property type="molecule type" value="Genomic_DNA"/>
</dbReference>
<gene>
    <name evidence="1" type="ORF">BUL40_00380</name>
</gene>
<reference evidence="1 2" key="1">
    <citation type="submission" date="2016-12" db="EMBL/GenBank/DDBJ databases">
        <authorList>
            <person name="Song W.-J."/>
            <person name="Kurnit D.M."/>
        </authorList>
    </citation>
    <scope>NUCLEOTIDE SEQUENCE [LARGE SCALE GENOMIC DNA]</scope>
    <source>
        <strain evidence="1 2">HSG9</strain>
    </source>
</reference>
<name>A0A1V6LVH7_9FLAO</name>
<dbReference type="Gene3D" id="3.20.20.370">
    <property type="entry name" value="Glycoside hydrolase/deacetylase"/>
    <property type="match status" value="1"/>
</dbReference>
<accession>A0A1V6LVH7</accession>
<dbReference type="SUPFAM" id="SSF48452">
    <property type="entry name" value="TPR-like"/>
    <property type="match status" value="1"/>
</dbReference>